<feature type="non-terminal residue" evidence="1">
    <location>
        <position position="44"/>
    </location>
</feature>
<dbReference type="AlphaFoldDB" id="A0A9N9DQD1"/>
<comment type="caution">
    <text evidence="1">The sequence shown here is derived from an EMBL/GenBank/DDBJ whole genome shotgun (WGS) entry which is preliminary data.</text>
</comment>
<dbReference type="EMBL" id="CAJVPP010004135">
    <property type="protein sequence ID" value="CAG8644292.1"/>
    <property type="molecule type" value="Genomic_DNA"/>
</dbReference>
<proteinExistence type="predicted"/>
<sequence length="44" mass="4972">AGTCIANADATKKSSIELKNIGHHIQMEEIHCFLQEEWPLLHDV</sequence>
<accession>A0A9N9DQD1</accession>
<name>A0A9N9DQD1_FUNMO</name>
<evidence type="ECO:0000313" key="1">
    <source>
        <dbReference type="EMBL" id="CAG8644292.1"/>
    </source>
</evidence>
<keyword evidence="2" id="KW-1185">Reference proteome</keyword>
<organism evidence="1 2">
    <name type="scientific">Funneliformis mosseae</name>
    <name type="common">Endomycorrhizal fungus</name>
    <name type="synonym">Glomus mosseae</name>
    <dbReference type="NCBI Taxonomy" id="27381"/>
    <lineage>
        <taxon>Eukaryota</taxon>
        <taxon>Fungi</taxon>
        <taxon>Fungi incertae sedis</taxon>
        <taxon>Mucoromycota</taxon>
        <taxon>Glomeromycotina</taxon>
        <taxon>Glomeromycetes</taxon>
        <taxon>Glomerales</taxon>
        <taxon>Glomeraceae</taxon>
        <taxon>Funneliformis</taxon>
    </lineage>
</organism>
<dbReference type="Proteomes" id="UP000789375">
    <property type="component" value="Unassembled WGS sequence"/>
</dbReference>
<protein>
    <submittedName>
        <fullName evidence="1">5157_t:CDS:1</fullName>
    </submittedName>
</protein>
<gene>
    <name evidence="1" type="ORF">FMOSSE_LOCUS11153</name>
</gene>
<evidence type="ECO:0000313" key="2">
    <source>
        <dbReference type="Proteomes" id="UP000789375"/>
    </source>
</evidence>
<reference evidence="1" key="1">
    <citation type="submission" date="2021-06" db="EMBL/GenBank/DDBJ databases">
        <authorList>
            <person name="Kallberg Y."/>
            <person name="Tangrot J."/>
            <person name="Rosling A."/>
        </authorList>
    </citation>
    <scope>NUCLEOTIDE SEQUENCE</scope>
    <source>
        <strain evidence="1">87-6 pot B 2015</strain>
    </source>
</reference>